<reference evidence="3" key="1">
    <citation type="submission" date="2014-03" db="EMBL/GenBank/DDBJ databases">
        <authorList>
            <person name="Aksoy S."/>
            <person name="Warren W."/>
            <person name="Wilson R.K."/>
        </authorList>
    </citation>
    <scope>NUCLEOTIDE SEQUENCE [LARGE SCALE GENOMIC DNA]</scope>
    <source>
        <strain evidence="3">IAEA</strain>
    </source>
</reference>
<sequence>MDVSSSQEENFPFLITVHIVCLCQIASELNFSICLYLRPMAAEHKKNLENAFNVQRQLKNDENVRCKKERLTSQVNRHEKIRQHSKNVNEAYRSNIGTLMITSYSVENAYKMCKKLKIEQTSGKARYTKYVTSEQPNLVCTLNC</sequence>
<name>A0A1A9WMR9_9MUSC</name>
<evidence type="ECO:0000313" key="3">
    <source>
        <dbReference type="Proteomes" id="UP000091820"/>
    </source>
</evidence>
<keyword evidence="3" id="KW-1185">Reference proteome</keyword>
<organism evidence="2 3">
    <name type="scientific">Glossina brevipalpis</name>
    <dbReference type="NCBI Taxonomy" id="37001"/>
    <lineage>
        <taxon>Eukaryota</taxon>
        <taxon>Metazoa</taxon>
        <taxon>Ecdysozoa</taxon>
        <taxon>Arthropoda</taxon>
        <taxon>Hexapoda</taxon>
        <taxon>Insecta</taxon>
        <taxon>Pterygota</taxon>
        <taxon>Neoptera</taxon>
        <taxon>Endopterygota</taxon>
        <taxon>Diptera</taxon>
        <taxon>Brachycera</taxon>
        <taxon>Muscomorpha</taxon>
        <taxon>Hippoboscoidea</taxon>
        <taxon>Glossinidae</taxon>
        <taxon>Glossina</taxon>
    </lineage>
</organism>
<keyword evidence="1" id="KW-1133">Transmembrane helix</keyword>
<dbReference type="EnsemblMetazoa" id="GBRI025360-RA">
    <property type="protein sequence ID" value="GBRI025360-PA"/>
    <property type="gene ID" value="GBRI025360"/>
</dbReference>
<dbReference type="VEuPathDB" id="VectorBase:GBRI025360"/>
<feature type="transmembrane region" description="Helical" evidence="1">
    <location>
        <begin position="12"/>
        <end position="37"/>
    </location>
</feature>
<evidence type="ECO:0000256" key="1">
    <source>
        <dbReference type="SAM" id="Phobius"/>
    </source>
</evidence>
<evidence type="ECO:0000313" key="2">
    <source>
        <dbReference type="EnsemblMetazoa" id="GBRI025360-PA"/>
    </source>
</evidence>
<keyword evidence="1" id="KW-0812">Transmembrane</keyword>
<dbReference type="Proteomes" id="UP000091820">
    <property type="component" value="Unassembled WGS sequence"/>
</dbReference>
<proteinExistence type="predicted"/>
<dbReference type="AlphaFoldDB" id="A0A1A9WMR9"/>
<keyword evidence="1" id="KW-0472">Membrane</keyword>
<protein>
    <submittedName>
        <fullName evidence="2">Uncharacterized protein</fullName>
    </submittedName>
</protein>
<reference evidence="2" key="2">
    <citation type="submission" date="2020-05" db="UniProtKB">
        <authorList>
            <consortium name="EnsemblMetazoa"/>
        </authorList>
    </citation>
    <scope>IDENTIFICATION</scope>
    <source>
        <strain evidence="2">IAEA</strain>
    </source>
</reference>
<accession>A0A1A9WMR9</accession>